<dbReference type="Gene3D" id="1.10.357.170">
    <property type="match status" value="1"/>
</dbReference>
<dbReference type="SUPFAM" id="SSF81301">
    <property type="entry name" value="Nucleotidyltransferase"/>
    <property type="match status" value="1"/>
</dbReference>
<proteinExistence type="predicted"/>
<feature type="domain" description="SidM N-terminal" evidence="3">
    <location>
        <begin position="28"/>
        <end position="319"/>
    </location>
</feature>
<feature type="transmembrane region" description="Helical" evidence="2">
    <location>
        <begin position="378"/>
        <end position="398"/>
    </location>
</feature>
<feature type="region of interest" description="Disordered" evidence="1">
    <location>
        <begin position="661"/>
        <end position="692"/>
    </location>
</feature>
<evidence type="ECO:0000313" key="4">
    <source>
        <dbReference type="EMBL" id="STX28270.1"/>
    </source>
</evidence>
<evidence type="ECO:0000259" key="3">
    <source>
        <dbReference type="Pfam" id="PF20879"/>
    </source>
</evidence>
<feature type="transmembrane region" description="Helical" evidence="2">
    <location>
        <begin position="404"/>
        <end position="429"/>
    </location>
</feature>
<protein>
    <submittedName>
        <fullName evidence="4">Substrate of the Dot/Icm secretion system</fullName>
    </submittedName>
</protein>
<reference evidence="4 5" key="1">
    <citation type="submission" date="2018-06" db="EMBL/GenBank/DDBJ databases">
        <authorList>
            <consortium name="Pathogen Informatics"/>
            <person name="Doyle S."/>
        </authorList>
    </citation>
    <scope>NUCLEOTIDE SEQUENCE [LARGE SCALE GENOMIC DNA]</scope>
    <source>
        <strain evidence="4 5">NCTC13315</strain>
    </source>
</reference>
<evidence type="ECO:0000256" key="1">
    <source>
        <dbReference type="SAM" id="MobiDB-lite"/>
    </source>
</evidence>
<gene>
    <name evidence="4" type="primary">SidM_1</name>
    <name evidence="4" type="ORF">NCTC13315_00798</name>
</gene>
<dbReference type="Pfam" id="PF20879">
    <property type="entry name" value="SidM_N"/>
    <property type="match status" value="1"/>
</dbReference>
<keyword evidence="2" id="KW-0472">Membrane</keyword>
<evidence type="ECO:0000313" key="5">
    <source>
        <dbReference type="Proteomes" id="UP000254968"/>
    </source>
</evidence>
<dbReference type="InterPro" id="IPR048717">
    <property type="entry name" value="SidM_N"/>
</dbReference>
<keyword evidence="2" id="KW-0812">Transmembrane</keyword>
<dbReference type="Gene3D" id="1.20.120.1520">
    <property type="match status" value="1"/>
</dbReference>
<feature type="transmembrane region" description="Helical" evidence="2">
    <location>
        <begin position="561"/>
        <end position="581"/>
    </location>
</feature>
<organism evidence="4 5">
    <name type="scientific">Legionella beliardensis</name>
    <dbReference type="NCBI Taxonomy" id="91822"/>
    <lineage>
        <taxon>Bacteria</taxon>
        <taxon>Pseudomonadati</taxon>
        <taxon>Pseudomonadota</taxon>
        <taxon>Gammaproteobacteria</taxon>
        <taxon>Legionellales</taxon>
        <taxon>Legionellaceae</taxon>
        <taxon>Legionella</taxon>
    </lineage>
</organism>
<feature type="transmembrane region" description="Helical" evidence="2">
    <location>
        <begin position="469"/>
        <end position="494"/>
    </location>
</feature>
<sequence>MAGLYDEFIQEEVVLEEGKIVFDNEKDRKQFDKYLEELGRYKNFGQLEADSDNLLGWQNWQHHFRNLYKLIVNDAFVALGRPVPAGMEVYFAGSLARAQATPFSDLDAFVLLEDEADIDDVKHVFQGINNLCQRIFYEKNQCYPDPIGMNPGVLTGTPDTLFDLLDGGEVADVPVTTRSIMSSLPIFGNFELGNILKDKIRQSDLATHFTPINLYKKAIKDYKAPENGLATINIKSHILRPIDFIFMGLREEFDLYSEDGSHLSVPGTIRLLRAKLNNNEIDLSNEDEDAINFIVKTYYQAIEKRCQLHGEHKAEHDTMPRDEAEEMLARVEALRQMAVRRRTNLLTQQASANEPKLVDLGPVETESFWVKHQNKLKAAATAVLILAGGFLGTFLIPIPGVGSVIGGVVGGAIGTGTGLGLSLTGLGFLELFKKNPVKGTALSTIGSAGLGAGIGAILGTVAFPGIGTAIGAAIGAGVGLSAGLAVSGLANFVLKNPKTATALTTAGSAGLGAGVGALLGTLVFPGVGTLIGLAIGAGVGASASLFATGIYNAVTKYPISGVAMTALGSFGIGAFLGTLVLPGIGTAIGAAIGLSVTLLTAGVAKAVQIYRRPTHPEDYMPPVSTIPSASNNKGPISLVQGLNVSPPVEYDVNSEAIIEDQSKSSSLAAEHHSTDEDEVREGISITPVGSPT</sequence>
<accession>A0A378I0N4</accession>
<feature type="transmembrane region" description="Helical" evidence="2">
    <location>
        <begin position="530"/>
        <end position="554"/>
    </location>
</feature>
<dbReference type="EMBL" id="UGNV01000001">
    <property type="protein sequence ID" value="STX28270.1"/>
    <property type="molecule type" value="Genomic_DNA"/>
</dbReference>
<evidence type="ECO:0000256" key="2">
    <source>
        <dbReference type="SAM" id="Phobius"/>
    </source>
</evidence>
<dbReference type="AlphaFoldDB" id="A0A378I0N4"/>
<feature type="transmembrane region" description="Helical" evidence="2">
    <location>
        <begin position="501"/>
        <end position="524"/>
    </location>
</feature>
<dbReference type="OrthoDB" id="5654346at2"/>
<dbReference type="InterPro" id="IPR043519">
    <property type="entry name" value="NT_sf"/>
</dbReference>
<dbReference type="RefSeq" id="WP_115302032.1">
    <property type="nucleotide sequence ID" value="NZ_CAAAHO010000001.1"/>
</dbReference>
<feature type="transmembrane region" description="Helical" evidence="2">
    <location>
        <begin position="587"/>
        <end position="607"/>
    </location>
</feature>
<feature type="transmembrane region" description="Helical" evidence="2">
    <location>
        <begin position="441"/>
        <end position="463"/>
    </location>
</feature>
<keyword evidence="2" id="KW-1133">Transmembrane helix</keyword>
<keyword evidence="5" id="KW-1185">Reference proteome</keyword>
<name>A0A378I0N4_9GAMM</name>
<dbReference type="Proteomes" id="UP000254968">
    <property type="component" value="Unassembled WGS sequence"/>
</dbReference>